<feature type="coiled-coil region" evidence="1">
    <location>
        <begin position="412"/>
        <end position="443"/>
    </location>
</feature>
<feature type="compositionally biased region" description="Basic and acidic residues" evidence="2">
    <location>
        <begin position="89"/>
        <end position="115"/>
    </location>
</feature>
<proteinExistence type="predicted"/>
<protein>
    <recommendedName>
        <fullName evidence="3">XS domain-containing protein</fullName>
    </recommendedName>
</protein>
<dbReference type="GO" id="GO:0031047">
    <property type="term" value="P:regulatory ncRNA-mediated gene silencing"/>
    <property type="evidence" value="ECO:0007669"/>
    <property type="project" value="InterPro"/>
</dbReference>
<reference evidence="4 5" key="1">
    <citation type="submission" date="2020-08" db="EMBL/GenBank/DDBJ databases">
        <title>Plant Genome Project.</title>
        <authorList>
            <person name="Zhang R.-G."/>
        </authorList>
    </citation>
    <scope>NUCLEOTIDE SEQUENCE [LARGE SCALE GENOMIC DNA]</scope>
    <source>
        <tissue evidence="4">Rhizome</tissue>
    </source>
</reference>
<dbReference type="Pfam" id="PF03468">
    <property type="entry name" value="XS"/>
    <property type="match status" value="1"/>
</dbReference>
<dbReference type="AlphaFoldDB" id="A0A8J5IA77"/>
<gene>
    <name evidence="4" type="ORF">ZIOFF_001648</name>
</gene>
<feature type="coiled-coil region" evidence="1">
    <location>
        <begin position="352"/>
        <end position="379"/>
    </location>
</feature>
<comment type="caution">
    <text evidence="4">The sequence shown here is derived from an EMBL/GenBank/DDBJ whole genome shotgun (WGS) entry which is preliminary data.</text>
</comment>
<evidence type="ECO:0000256" key="1">
    <source>
        <dbReference type="SAM" id="Coils"/>
    </source>
</evidence>
<dbReference type="GO" id="GO:0051607">
    <property type="term" value="P:defense response to virus"/>
    <property type="evidence" value="ECO:0007669"/>
    <property type="project" value="InterPro"/>
</dbReference>
<keyword evidence="5" id="KW-1185">Reference proteome</keyword>
<feature type="domain" description="XS" evidence="3">
    <location>
        <begin position="163"/>
        <end position="255"/>
    </location>
</feature>
<evidence type="ECO:0000259" key="3">
    <source>
        <dbReference type="Pfam" id="PF03468"/>
    </source>
</evidence>
<evidence type="ECO:0000313" key="4">
    <source>
        <dbReference type="EMBL" id="KAG6536590.1"/>
    </source>
</evidence>
<dbReference type="EMBL" id="JACMSC010000001">
    <property type="protein sequence ID" value="KAG6536590.1"/>
    <property type="molecule type" value="Genomic_DNA"/>
</dbReference>
<sequence length="471" mass="54043">MRGFTVASVEAVADGRRCTSPVGRRWRNNGAREGDSLTEDQVAPVVREGGHGASIIRVRGWSSGVSGRCEGATTVSRMADNTACMGQGAEKRGGDLRSRRQKADDGDGGEGREAVASKQRWRGRPCGQACACRKENAYVLNFSIDLHGLPNFLIKIRLAFVKLWLGMGNQELLDYFSTYAAVKARHSYGPNGHRGMSVLVFEASAMGYLEAERLHKHFAEQGTSRGAWEHPRRNLFSAGGKRQLYGYLARKEDLDTFNYHCQGKSQLKYELKSYQEMVVISMKQMNLDNQQLVWLKNEFVKKEKLSKTVEETFGMLTQKLRETMEENRIVRLRTKIQHQENKEEMDYQEHFFKEQMDKIHSATEEKERLFEKLQQEECAKAKHSDLNSGTTEEKKLRKEEIARFINNQAKGVEEFEAERDKLIKVHEEKKVELRRRYLEEEVKLEKEFDDALTKLMEKYSPATFQASRSSS</sequence>
<dbReference type="PANTHER" id="PTHR46602:SF1">
    <property type="entry name" value="PROTEIN SUPPRESSOR OF GENE SILENCING 3"/>
    <property type="match status" value="1"/>
</dbReference>
<evidence type="ECO:0000313" key="5">
    <source>
        <dbReference type="Proteomes" id="UP000734854"/>
    </source>
</evidence>
<feature type="region of interest" description="Disordered" evidence="2">
    <location>
        <begin position="85"/>
        <end position="117"/>
    </location>
</feature>
<dbReference type="InterPro" id="IPR038588">
    <property type="entry name" value="XS_domain_sf"/>
</dbReference>
<dbReference type="InterPro" id="IPR044287">
    <property type="entry name" value="SGS3"/>
</dbReference>
<organism evidence="4 5">
    <name type="scientific">Zingiber officinale</name>
    <name type="common">Ginger</name>
    <name type="synonym">Amomum zingiber</name>
    <dbReference type="NCBI Taxonomy" id="94328"/>
    <lineage>
        <taxon>Eukaryota</taxon>
        <taxon>Viridiplantae</taxon>
        <taxon>Streptophyta</taxon>
        <taxon>Embryophyta</taxon>
        <taxon>Tracheophyta</taxon>
        <taxon>Spermatophyta</taxon>
        <taxon>Magnoliopsida</taxon>
        <taxon>Liliopsida</taxon>
        <taxon>Zingiberales</taxon>
        <taxon>Zingiberaceae</taxon>
        <taxon>Zingiber</taxon>
    </lineage>
</organism>
<accession>A0A8J5IA77</accession>
<dbReference type="Gene3D" id="3.30.70.2890">
    <property type="entry name" value="XS domain"/>
    <property type="match status" value="1"/>
</dbReference>
<dbReference type="Proteomes" id="UP000734854">
    <property type="component" value="Unassembled WGS sequence"/>
</dbReference>
<dbReference type="PANTHER" id="PTHR46602">
    <property type="entry name" value="PROTEIN SUPPRESSOR OF GENE SILENCING 3"/>
    <property type="match status" value="1"/>
</dbReference>
<evidence type="ECO:0000256" key="2">
    <source>
        <dbReference type="SAM" id="MobiDB-lite"/>
    </source>
</evidence>
<dbReference type="InterPro" id="IPR005380">
    <property type="entry name" value="XS_domain"/>
</dbReference>
<name>A0A8J5IA77_ZINOF</name>
<keyword evidence="1" id="KW-0175">Coiled coil</keyword>